<dbReference type="Gene3D" id="1.20.1250.20">
    <property type="entry name" value="MFS general substrate transporter like domains"/>
    <property type="match status" value="1"/>
</dbReference>
<dbReference type="InterPro" id="IPR050327">
    <property type="entry name" value="Proton-linked_MCT"/>
</dbReference>
<dbReference type="InterPro" id="IPR036259">
    <property type="entry name" value="MFS_trans_sf"/>
</dbReference>
<keyword evidence="3" id="KW-1185">Reference proteome</keyword>
<keyword evidence="1" id="KW-1133">Transmembrane helix</keyword>
<feature type="transmembrane region" description="Helical" evidence="1">
    <location>
        <begin position="84"/>
        <end position="106"/>
    </location>
</feature>
<gene>
    <name evidence="2" type="ORF">GLX27_001713</name>
</gene>
<feature type="transmembrane region" description="Helical" evidence="1">
    <location>
        <begin position="178"/>
        <end position="200"/>
    </location>
</feature>
<organism evidence="2 3">
    <name type="scientific">Malassezia furfur</name>
    <name type="common">Pityriasis versicolor infection agent</name>
    <name type="synonym">Pityrosporum furfur</name>
    <dbReference type="NCBI Taxonomy" id="55194"/>
    <lineage>
        <taxon>Eukaryota</taxon>
        <taxon>Fungi</taxon>
        <taxon>Dikarya</taxon>
        <taxon>Basidiomycota</taxon>
        <taxon>Ustilaginomycotina</taxon>
        <taxon>Malasseziomycetes</taxon>
        <taxon>Malasseziales</taxon>
        <taxon>Malasseziaceae</taxon>
        <taxon>Malassezia</taxon>
    </lineage>
</organism>
<keyword evidence="1" id="KW-0472">Membrane</keyword>
<evidence type="ECO:0000313" key="3">
    <source>
        <dbReference type="Proteomes" id="UP000818624"/>
    </source>
</evidence>
<evidence type="ECO:0000313" key="2">
    <source>
        <dbReference type="EMBL" id="WFD47067.1"/>
    </source>
</evidence>
<dbReference type="Proteomes" id="UP000818624">
    <property type="component" value="Chromosome 1"/>
</dbReference>
<dbReference type="PANTHER" id="PTHR11360:SF234">
    <property type="entry name" value="MFS-TYPE TRANSPORTER DBAD-RELATED"/>
    <property type="match status" value="1"/>
</dbReference>
<name>A0ABY8END1_MALFU</name>
<dbReference type="EMBL" id="CP046234">
    <property type="protein sequence ID" value="WFD47067.1"/>
    <property type="molecule type" value="Genomic_DNA"/>
</dbReference>
<dbReference type="PANTHER" id="PTHR11360">
    <property type="entry name" value="MONOCARBOXYLATE TRANSPORTER"/>
    <property type="match status" value="1"/>
</dbReference>
<feature type="transmembrane region" description="Helical" evidence="1">
    <location>
        <begin position="24"/>
        <end position="44"/>
    </location>
</feature>
<sequence length="213" mass="22791">MRTRVAPTHKRAFLALSAFKEPPYAFFSLAIFLGFMGLYVPFYYISSYGIDKIGMNDDLGFYLVPILNAGSIFGRLFPNYAADIIGSLNTMTAFTFACLVLAFAWIGIKNSAGIIVFAVLYGLCSGTYVSLPPAAISSLTKDMHHVGSRLGTCFIGGGIGILVGNPIAGALVNTEKKSFWKAQVFCAMLVFATVVSLALARISKTGLALNVKA</sequence>
<dbReference type="SUPFAM" id="SSF103473">
    <property type="entry name" value="MFS general substrate transporter"/>
    <property type="match status" value="1"/>
</dbReference>
<evidence type="ECO:0008006" key="4">
    <source>
        <dbReference type="Google" id="ProtNLM"/>
    </source>
</evidence>
<reference evidence="2 3" key="1">
    <citation type="journal article" date="2020" name="Elife">
        <title>Loss of centromere function drives karyotype evolution in closely related Malassezia species.</title>
        <authorList>
            <person name="Sankaranarayanan S.R."/>
            <person name="Ianiri G."/>
            <person name="Coelho M.A."/>
            <person name="Reza M.H."/>
            <person name="Thimmappa B.C."/>
            <person name="Ganguly P."/>
            <person name="Vadnala R.N."/>
            <person name="Sun S."/>
            <person name="Siddharthan R."/>
            <person name="Tellgren-Roth C."/>
            <person name="Dawson T.L."/>
            <person name="Heitman J."/>
            <person name="Sanyal K."/>
        </authorList>
    </citation>
    <scope>NUCLEOTIDE SEQUENCE [LARGE SCALE GENOMIC DNA]</scope>
    <source>
        <strain evidence="2">CBS14141</strain>
    </source>
</reference>
<protein>
    <recommendedName>
        <fullName evidence="4">MFS general substrate transporter</fullName>
    </recommendedName>
</protein>
<evidence type="ECO:0000256" key="1">
    <source>
        <dbReference type="SAM" id="Phobius"/>
    </source>
</evidence>
<keyword evidence="1" id="KW-0812">Transmembrane</keyword>
<feature type="transmembrane region" description="Helical" evidence="1">
    <location>
        <begin position="152"/>
        <end position="172"/>
    </location>
</feature>
<accession>A0ABY8END1</accession>
<feature type="transmembrane region" description="Helical" evidence="1">
    <location>
        <begin position="112"/>
        <end position="131"/>
    </location>
</feature>
<proteinExistence type="predicted"/>
<feature type="transmembrane region" description="Helical" evidence="1">
    <location>
        <begin position="59"/>
        <end position="77"/>
    </location>
</feature>